<dbReference type="PROSITE" id="PS51192">
    <property type="entry name" value="HELICASE_ATP_BIND_1"/>
    <property type="match status" value="1"/>
</dbReference>
<dbReference type="SMART" id="SM00490">
    <property type="entry name" value="HELICc"/>
    <property type="match status" value="1"/>
</dbReference>
<dbReference type="GO" id="GO:0003677">
    <property type="term" value="F:DNA binding"/>
    <property type="evidence" value="ECO:0007669"/>
    <property type="project" value="InterPro"/>
</dbReference>
<dbReference type="GO" id="GO:0005829">
    <property type="term" value="C:cytosol"/>
    <property type="evidence" value="ECO:0007669"/>
    <property type="project" value="TreeGrafter"/>
</dbReference>
<organism evidence="3 4">
    <name type="scientific">Pedobacter psychroterrae</name>
    <dbReference type="NCBI Taxonomy" id="2530453"/>
    <lineage>
        <taxon>Bacteria</taxon>
        <taxon>Pseudomonadati</taxon>
        <taxon>Bacteroidota</taxon>
        <taxon>Sphingobacteriia</taxon>
        <taxon>Sphingobacteriales</taxon>
        <taxon>Sphingobacteriaceae</taxon>
        <taxon>Pedobacter</taxon>
    </lineage>
</organism>
<dbReference type="RefSeq" id="WP_131597317.1">
    <property type="nucleotide sequence ID" value="NZ_SJSL01000005.1"/>
</dbReference>
<name>A0A4R0NKG4_9SPHI</name>
<feature type="domain" description="Helicase ATP-binding" evidence="1">
    <location>
        <begin position="141"/>
        <end position="312"/>
    </location>
</feature>
<dbReference type="InterPro" id="IPR027417">
    <property type="entry name" value="P-loop_NTPase"/>
</dbReference>
<gene>
    <name evidence="3" type="ORF">EZ437_17235</name>
</gene>
<dbReference type="Gene3D" id="3.40.50.300">
    <property type="entry name" value="P-loop containing nucleotide triphosphate hydrolases"/>
    <property type="match status" value="2"/>
</dbReference>
<evidence type="ECO:0000259" key="1">
    <source>
        <dbReference type="PROSITE" id="PS51192"/>
    </source>
</evidence>
<dbReference type="GO" id="GO:0005524">
    <property type="term" value="F:ATP binding"/>
    <property type="evidence" value="ECO:0007669"/>
    <property type="project" value="InterPro"/>
</dbReference>
<dbReference type="EMBL" id="SJSL01000005">
    <property type="protein sequence ID" value="TCC99982.1"/>
    <property type="molecule type" value="Genomic_DNA"/>
</dbReference>
<evidence type="ECO:0000259" key="2">
    <source>
        <dbReference type="PROSITE" id="PS51194"/>
    </source>
</evidence>
<accession>A0A4R0NKG4</accession>
<evidence type="ECO:0000313" key="3">
    <source>
        <dbReference type="EMBL" id="TCC99982.1"/>
    </source>
</evidence>
<keyword evidence="3" id="KW-0547">Nucleotide-binding</keyword>
<dbReference type="GO" id="GO:0016787">
    <property type="term" value="F:hydrolase activity"/>
    <property type="evidence" value="ECO:0007669"/>
    <property type="project" value="InterPro"/>
</dbReference>
<keyword evidence="3" id="KW-0378">Hydrolase</keyword>
<dbReference type="GO" id="GO:0004386">
    <property type="term" value="F:helicase activity"/>
    <property type="evidence" value="ECO:0007669"/>
    <property type="project" value="UniProtKB-KW"/>
</dbReference>
<keyword evidence="3" id="KW-0067">ATP-binding</keyword>
<dbReference type="SUPFAM" id="SSF52540">
    <property type="entry name" value="P-loop containing nucleoside triphosphate hydrolases"/>
    <property type="match status" value="1"/>
</dbReference>
<dbReference type="PROSITE" id="PS51194">
    <property type="entry name" value="HELICASE_CTER"/>
    <property type="match status" value="1"/>
</dbReference>
<reference evidence="3 4" key="1">
    <citation type="submission" date="2019-02" db="EMBL/GenBank/DDBJ databases">
        <title>Pedobacter sp. RP-1-14 sp. nov., isolated from Arctic soil.</title>
        <authorList>
            <person name="Dahal R.H."/>
        </authorList>
    </citation>
    <scope>NUCLEOTIDE SEQUENCE [LARGE SCALE GENOMIC DNA]</scope>
    <source>
        <strain evidence="3 4">RP-1-14</strain>
    </source>
</reference>
<comment type="caution">
    <text evidence="3">The sequence shown here is derived from an EMBL/GenBank/DDBJ whole genome shotgun (WGS) entry which is preliminary data.</text>
</comment>
<dbReference type="AlphaFoldDB" id="A0A4R0NKG4"/>
<evidence type="ECO:0000313" key="4">
    <source>
        <dbReference type="Proteomes" id="UP000293347"/>
    </source>
</evidence>
<dbReference type="InterPro" id="IPR014001">
    <property type="entry name" value="Helicase_ATP-bd"/>
</dbReference>
<dbReference type="Pfam" id="PF00271">
    <property type="entry name" value="Helicase_C"/>
    <property type="match status" value="1"/>
</dbReference>
<keyword evidence="4" id="KW-1185">Reference proteome</keyword>
<dbReference type="InterPro" id="IPR050742">
    <property type="entry name" value="Helicase_Restrict-Modif_Enz"/>
</dbReference>
<dbReference type="CDD" id="cd18785">
    <property type="entry name" value="SF2_C"/>
    <property type="match status" value="1"/>
</dbReference>
<dbReference type="OrthoDB" id="9759819at2"/>
<sequence length="1081" mass="123351">MEINIPPVKSITVFKTNKIVNVLTRPELIEAEILPVKGAGDGTRSFRFKGHSILILVTRNISLIKKYEYVLLKGNDAEDTTEGLAGYVWIKHPLLKESYLQKHTPEYVVKSWENGFFYKRDVEGDPGLRSPQIGALHALDAHWCVSEREAIVVLPTGTGKTETMLSATISNKIKKLLVVVPGDALRGQLSGKFSTLGILPKFGIVSEECENPIVGIMKHGFASESDIDEFFAKVNVVVATMHVIAACKPEIRYHIGQQVTHLFIDEAHHTPAETWKKFKDQLGHCRIVQFTATPFRNDGKRLDGKIVFNFPLRLAQDQGYFKPIKFLPVSEYDRNLADEKIAELAVSTLLEDLNDGFDHILMVRVNSIERAEDIIKHYMKYPKLDPVVVHSQIKPESRLKELIREVVAKKHRVIICVDMLGEGFDLPELKIAAFHDTKKSLAITLQLAGRFTRVRSDLGDAKFIANVAEPEVTEDLENLYFRDSDWNQLLPDMSFNLNLEQEDFRAFLEGFNGFPDKFPIQAIKHPLSTVIYKGKNKTWKPALYKRGLNKEATYEHLYSDYNQPEEILVIIVGIKSYVKWAKVEDFTSVNFDVIVCHFDKKSQLLFIHASNTNSYYEKLAEAIFPESSLLKGEDMFRVFSGVNRLRLHNLGLREPMGRARSYIMRVGSDIGTTLKQADIKSATKSNIFGAGFVSGQRYNIGCSANGRIWSMRSNNIPVWIKWCKIVAAKVVDESIDPSEVLRGTLIPVERLTFPESKVFSIEWPDFIYRELIGSAELRFANNEVYPLWDCDLVIVSYSKQELHFNLETPGGNHLIKLILFADGDVFKYRFECPTSIKMEGADESILSEFFFKHPPLVYFTDGSFMEGNLFTEIVQVNPRFSVANIISLDWSKTNIRKESQTYSKEPLSIQFAMIEMLKAEKKYEVIIDDDDKGEVADIVAFSVDKVNKTLNVDLFHCKFSIDGKVGSRIDNFYAVCSQAQKSIKWMENTDLMFRQLLRRNDKRLKVKKVDRFEHGDVDVLDILRRRAKKELKLKMNIFIVQPGFSVRKYDEKGDISSLLAALESYLKETWDAPLKVYGNVL</sequence>
<dbReference type="Pfam" id="PF04851">
    <property type="entry name" value="ResIII"/>
    <property type="match status" value="1"/>
</dbReference>
<dbReference type="InterPro" id="IPR001650">
    <property type="entry name" value="Helicase_C-like"/>
</dbReference>
<dbReference type="CDD" id="cd17926">
    <property type="entry name" value="DEXHc_RE"/>
    <property type="match status" value="1"/>
</dbReference>
<dbReference type="PANTHER" id="PTHR47396">
    <property type="entry name" value="TYPE I RESTRICTION ENZYME ECOKI R PROTEIN"/>
    <property type="match status" value="1"/>
</dbReference>
<dbReference type="SMART" id="SM00487">
    <property type="entry name" value="DEXDc"/>
    <property type="match status" value="1"/>
</dbReference>
<dbReference type="InterPro" id="IPR006935">
    <property type="entry name" value="Helicase/UvrB_N"/>
</dbReference>
<feature type="domain" description="Helicase C-terminal" evidence="2">
    <location>
        <begin position="345"/>
        <end position="498"/>
    </location>
</feature>
<protein>
    <submittedName>
        <fullName evidence="3">DEAD/DEAH box helicase</fullName>
    </submittedName>
</protein>
<dbReference type="PANTHER" id="PTHR47396:SF1">
    <property type="entry name" value="ATP-DEPENDENT HELICASE IRC3-RELATED"/>
    <property type="match status" value="1"/>
</dbReference>
<proteinExistence type="predicted"/>
<keyword evidence="3" id="KW-0347">Helicase</keyword>
<dbReference type="Proteomes" id="UP000293347">
    <property type="component" value="Unassembled WGS sequence"/>
</dbReference>